<dbReference type="Pfam" id="PF17800">
    <property type="entry name" value="NPL"/>
    <property type="match status" value="1"/>
</dbReference>
<feature type="compositionally biased region" description="Acidic residues" evidence="6">
    <location>
        <begin position="102"/>
        <end position="138"/>
    </location>
</feature>
<keyword evidence="3 5" id="KW-0697">Rotamase</keyword>
<dbReference type="SUPFAM" id="SSF54534">
    <property type="entry name" value="FKBP-like"/>
    <property type="match status" value="1"/>
</dbReference>
<dbReference type="Proteomes" id="UP000596660">
    <property type="component" value="Unplaced"/>
</dbReference>
<feature type="region of interest" description="Disordered" evidence="6">
    <location>
        <begin position="99"/>
        <end position="188"/>
    </location>
</feature>
<keyword evidence="4 5" id="KW-0413">Isomerase</keyword>
<evidence type="ECO:0000256" key="2">
    <source>
        <dbReference type="ARBA" id="ARBA00013194"/>
    </source>
</evidence>
<evidence type="ECO:0000256" key="4">
    <source>
        <dbReference type="ARBA" id="ARBA00023235"/>
    </source>
</evidence>
<organism evidence="8 9">
    <name type="scientific">Chenopodium quinoa</name>
    <name type="common">Quinoa</name>
    <dbReference type="NCBI Taxonomy" id="63459"/>
    <lineage>
        <taxon>Eukaryota</taxon>
        <taxon>Viridiplantae</taxon>
        <taxon>Streptophyta</taxon>
        <taxon>Embryophyta</taxon>
        <taxon>Tracheophyta</taxon>
        <taxon>Spermatophyta</taxon>
        <taxon>Magnoliopsida</taxon>
        <taxon>eudicotyledons</taxon>
        <taxon>Gunneridae</taxon>
        <taxon>Pentapetalae</taxon>
        <taxon>Caryophyllales</taxon>
        <taxon>Chenopodiaceae</taxon>
        <taxon>Chenopodioideae</taxon>
        <taxon>Atripliceae</taxon>
        <taxon>Chenopodium</taxon>
    </lineage>
</organism>
<dbReference type="InterPro" id="IPR046357">
    <property type="entry name" value="PPIase_dom_sf"/>
</dbReference>
<keyword evidence="9" id="KW-1185">Reference proteome</keyword>
<dbReference type="PROSITE" id="PS50059">
    <property type="entry name" value="FKBP_PPIASE"/>
    <property type="match status" value="1"/>
</dbReference>
<reference evidence="8" key="1">
    <citation type="journal article" date="2017" name="Nature">
        <title>The genome of Chenopodium quinoa.</title>
        <authorList>
            <person name="Jarvis D.E."/>
            <person name="Ho Y.S."/>
            <person name="Lightfoot D.J."/>
            <person name="Schmoeckel S.M."/>
            <person name="Li B."/>
            <person name="Borm T.J.A."/>
            <person name="Ohyanagi H."/>
            <person name="Mineta K."/>
            <person name="Michell C.T."/>
            <person name="Saber N."/>
            <person name="Kharbatia N.M."/>
            <person name="Rupper R.R."/>
            <person name="Sharp A.R."/>
            <person name="Dally N."/>
            <person name="Boughton B.A."/>
            <person name="Woo Y.H."/>
            <person name="Gao G."/>
            <person name="Schijlen E.G.W.M."/>
            <person name="Guo X."/>
            <person name="Momin A.A."/>
            <person name="Negrao S."/>
            <person name="Al-Babili S."/>
            <person name="Gehring C."/>
            <person name="Roessner U."/>
            <person name="Jung C."/>
            <person name="Murphy K."/>
            <person name="Arold S.T."/>
            <person name="Gojobori T."/>
            <person name="van der Linden C.G."/>
            <person name="van Loo E.N."/>
            <person name="Jellen E.N."/>
            <person name="Maughan P.J."/>
            <person name="Tester M."/>
        </authorList>
    </citation>
    <scope>NUCLEOTIDE SEQUENCE [LARGE SCALE GENOMIC DNA]</scope>
    <source>
        <strain evidence="8">cv. PI 614886</strain>
    </source>
</reference>
<dbReference type="Gramene" id="AUR62032962-RA">
    <property type="protein sequence ID" value="AUR62032962-RA:cds"/>
    <property type="gene ID" value="AUR62032962"/>
</dbReference>
<evidence type="ECO:0000259" key="7">
    <source>
        <dbReference type="PROSITE" id="PS50059"/>
    </source>
</evidence>
<evidence type="ECO:0000256" key="5">
    <source>
        <dbReference type="PROSITE-ProRule" id="PRU00277"/>
    </source>
</evidence>
<name>A0A803MNW1_CHEQI</name>
<protein>
    <recommendedName>
        <fullName evidence="2 5">peptidylprolyl isomerase</fullName>
        <ecNumber evidence="2 5">5.2.1.8</ecNumber>
    </recommendedName>
</protein>
<dbReference type="OMA" id="PMATCIS"/>
<dbReference type="PANTHER" id="PTHR43811">
    <property type="entry name" value="FKBP-TYPE PEPTIDYL-PROLYL CIS-TRANS ISOMERASE FKPA"/>
    <property type="match status" value="1"/>
</dbReference>
<evidence type="ECO:0000256" key="1">
    <source>
        <dbReference type="ARBA" id="ARBA00000971"/>
    </source>
</evidence>
<evidence type="ECO:0000313" key="8">
    <source>
        <dbReference type="EnsemblPlants" id="AUR62032962-RA:cds"/>
    </source>
</evidence>
<dbReference type="AlphaFoldDB" id="A0A803MNW1"/>
<proteinExistence type="predicted"/>
<dbReference type="Gene3D" id="3.10.50.40">
    <property type="match status" value="1"/>
</dbReference>
<dbReference type="EnsemblPlants" id="AUR62032962-RA">
    <property type="protein sequence ID" value="AUR62032962-RA:cds"/>
    <property type="gene ID" value="AUR62032962"/>
</dbReference>
<dbReference type="PANTHER" id="PTHR43811:SF48">
    <property type="entry name" value="PEPTIDYL-PROLYL CIS-TRANS ISOMERASE FKBP43"/>
    <property type="match status" value="1"/>
</dbReference>
<feature type="region of interest" description="Disordered" evidence="6">
    <location>
        <begin position="238"/>
        <end position="259"/>
    </location>
</feature>
<evidence type="ECO:0000256" key="6">
    <source>
        <dbReference type="SAM" id="MobiDB-lite"/>
    </source>
</evidence>
<reference evidence="8" key="2">
    <citation type="submission" date="2021-03" db="UniProtKB">
        <authorList>
            <consortium name="EnsemblPlants"/>
        </authorList>
    </citation>
    <scope>IDENTIFICATION</scope>
</reference>
<dbReference type="GO" id="GO:0003755">
    <property type="term" value="F:peptidyl-prolyl cis-trans isomerase activity"/>
    <property type="evidence" value="ECO:0007669"/>
    <property type="project" value="UniProtKB-KW"/>
</dbReference>
<dbReference type="Gene3D" id="2.60.120.340">
    <property type="entry name" value="Nucleoplasmin core domain"/>
    <property type="match status" value="1"/>
</dbReference>
<feature type="compositionally biased region" description="Basic residues" evidence="6">
    <location>
        <begin position="154"/>
        <end position="168"/>
    </location>
</feature>
<dbReference type="Pfam" id="PF00254">
    <property type="entry name" value="FKBP_C"/>
    <property type="match status" value="1"/>
</dbReference>
<feature type="domain" description="PPIase FKBP-type" evidence="7">
    <location>
        <begin position="284"/>
        <end position="371"/>
    </location>
</feature>
<sequence>VEIKPGKPFTLSPNQSCGKLRISQATLGMGASNNKSYVQCNVGKKTPVMLCVLLPDKAEYLHLESEFDEAEEVTLSVVGPRSVYLTGYFVGNARRNLAGVPGDDESESYGEDVGETDTEDLNADDDYEEDSFINDSDPEVFAPSPLSSNELKQKKAGTKKSSRKRLKKSYMLSESEDDGAISQQNTSSDPICEQMVESEKEDQMPISSLWGNSEMGDEDSKRCLRCDFNKIMNLSLRRKSPPKNETDPMTETGGKKNCNTTTISGGLIVEELEAGEDGKVASTGKKVSIHYTGKLKKGNQIFDSSAGKDPLKFRLGKGRVMDGLELGLEGMRVGGKRRLQIPPELGYGSEGTSLVPPNSWLIMDVELVASSALSLASKKSAAVWSSSISFLKQQDVFSEHPSMVTADTGASMSSI</sequence>
<evidence type="ECO:0000256" key="3">
    <source>
        <dbReference type="ARBA" id="ARBA00023110"/>
    </source>
</evidence>
<dbReference type="InterPro" id="IPR001179">
    <property type="entry name" value="PPIase_FKBP_dom"/>
</dbReference>
<evidence type="ECO:0000313" key="9">
    <source>
        <dbReference type="Proteomes" id="UP000596660"/>
    </source>
</evidence>
<dbReference type="EC" id="5.2.1.8" evidence="2 5"/>
<dbReference type="InterPro" id="IPR041232">
    <property type="entry name" value="NPL"/>
</dbReference>
<comment type="catalytic activity">
    <reaction evidence="1 5">
        <text>[protein]-peptidylproline (omega=180) = [protein]-peptidylproline (omega=0)</text>
        <dbReference type="Rhea" id="RHEA:16237"/>
        <dbReference type="Rhea" id="RHEA-COMP:10747"/>
        <dbReference type="Rhea" id="RHEA-COMP:10748"/>
        <dbReference type="ChEBI" id="CHEBI:83833"/>
        <dbReference type="ChEBI" id="CHEBI:83834"/>
        <dbReference type="EC" id="5.2.1.8"/>
    </reaction>
</comment>
<accession>A0A803MNW1</accession>